<organism evidence="5 6">
    <name type="scientific">Candidatus Kuenenbacteria bacterium CG_4_10_14_3_um_filter_39_14</name>
    <dbReference type="NCBI Taxonomy" id="1974614"/>
    <lineage>
        <taxon>Bacteria</taxon>
        <taxon>Candidatus Kueneniibacteriota</taxon>
    </lineage>
</organism>
<evidence type="ECO:0000256" key="3">
    <source>
        <dbReference type="ARBA" id="ARBA00022840"/>
    </source>
</evidence>
<dbReference type="SUPFAM" id="SSF52540">
    <property type="entry name" value="P-loop containing nucleoside triphosphate hydrolases"/>
    <property type="match status" value="1"/>
</dbReference>
<dbReference type="GO" id="GO:0006235">
    <property type="term" value="P:dTTP biosynthetic process"/>
    <property type="evidence" value="ECO:0007669"/>
    <property type="project" value="TreeGrafter"/>
</dbReference>
<name>A0A2M7MHA5_9BACT</name>
<feature type="domain" description="Thymidylate kinase-like" evidence="4">
    <location>
        <begin position="8"/>
        <end position="100"/>
    </location>
</feature>
<dbReference type="GO" id="GO:0006227">
    <property type="term" value="P:dUDP biosynthetic process"/>
    <property type="evidence" value="ECO:0007669"/>
    <property type="project" value="TreeGrafter"/>
</dbReference>
<evidence type="ECO:0000256" key="1">
    <source>
        <dbReference type="ARBA" id="ARBA00009776"/>
    </source>
</evidence>
<accession>A0A2M7MHA5</accession>
<feature type="non-terminal residue" evidence="5">
    <location>
        <position position="111"/>
    </location>
</feature>
<proteinExistence type="inferred from homology"/>
<dbReference type="InterPro" id="IPR027417">
    <property type="entry name" value="P-loop_NTPase"/>
</dbReference>
<dbReference type="Proteomes" id="UP000230658">
    <property type="component" value="Unassembled WGS sequence"/>
</dbReference>
<gene>
    <name evidence="5" type="ORF">COZ26_01990</name>
</gene>
<dbReference type="EMBL" id="PFJV01000046">
    <property type="protein sequence ID" value="PIX92407.1"/>
    <property type="molecule type" value="Genomic_DNA"/>
</dbReference>
<dbReference type="GO" id="GO:0004798">
    <property type="term" value="F:dTMP kinase activity"/>
    <property type="evidence" value="ECO:0007669"/>
    <property type="project" value="TreeGrafter"/>
</dbReference>
<sequence>MKNLFIVFEGLDGSGKTTIAKMLSCELNALYIQTPLGYYNQVRKLIDTRADITEHFLFYLAAVRYASEEIKKLLKQQSVICDRYLYSTIAYHRALGLTLDIDINQMNLLVP</sequence>
<dbReference type="GO" id="GO:0004550">
    <property type="term" value="F:nucleoside diphosphate kinase activity"/>
    <property type="evidence" value="ECO:0007669"/>
    <property type="project" value="TreeGrafter"/>
</dbReference>
<dbReference type="AlphaFoldDB" id="A0A2M7MHA5"/>
<evidence type="ECO:0000256" key="2">
    <source>
        <dbReference type="ARBA" id="ARBA00022741"/>
    </source>
</evidence>
<reference evidence="6" key="1">
    <citation type="submission" date="2017-09" db="EMBL/GenBank/DDBJ databases">
        <title>Depth-based differentiation of microbial function through sediment-hosted aquifers and enrichment of novel symbionts in the deep terrestrial subsurface.</title>
        <authorList>
            <person name="Probst A.J."/>
            <person name="Ladd B."/>
            <person name="Jarett J.K."/>
            <person name="Geller-Mcgrath D.E."/>
            <person name="Sieber C.M.K."/>
            <person name="Emerson J.B."/>
            <person name="Anantharaman K."/>
            <person name="Thomas B.C."/>
            <person name="Malmstrom R."/>
            <person name="Stieglmeier M."/>
            <person name="Klingl A."/>
            <person name="Woyke T."/>
            <person name="Ryan C.M."/>
            <person name="Banfield J.F."/>
        </authorList>
    </citation>
    <scope>NUCLEOTIDE SEQUENCE [LARGE SCALE GENOMIC DNA]</scope>
</reference>
<dbReference type="GO" id="GO:0005737">
    <property type="term" value="C:cytoplasm"/>
    <property type="evidence" value="ECO:0007669"/>
    <property type="project" value="TreeGrafter"/>
</dbReference>
<comment type="similarity">
    <text evidence="1">Belongs to the thymidylate kinase family.</text>
</comment>
<dbReference type="Gene3D" id="3.40.50.300">
    <property type="entry name" value="P-loop containing nucleotide triphosphate hydrolases"/>
    <property type="match status" value="1"/>
</dbReference>
<evidence type="ECO:0000313" key="5">
    <source>
        <dbReference type="EMBL" id="PIX92407.1"/>
    </source>
</evidence>
<dbReference type="PANTHER" id="PTHR10344">
    <property type="entry name" value="THYMIDYLATE KINASE"/>
    <property type="match status" value="1"/>
</dbReference>
<comment type="caution">
    <text evidence="5">The sequence shown here is derived from an EMBL/GenBank/DDBJ whole genome shotgun (WGS) entry which is preliminary data.</text>
</comment>
<dbReference type="InterPro" id="IPR039430">
    <property type="entry name" value="Thymidylate_kin-like_dom"/>
</dbReference>
<dbReference type="PANTHER" id="PTHR10344:SF4">
    <property type="entry name" value="UMP-CMP KINASE 2, MITOCHONDRIAL"/>
    <property type="match status" value="1"/>
</dbReference>
<protein>
    <submittedName>
        <fullName evidence="5">Thymidylate kinase</fullName>
    </submittedName>
</protein>
<keyword evidence="5" id="KW-0418">Kinase</keyword>
<dbReference type="GO" id="GO:0005524">
    <property type="term" value="F:ATP binding"/>
    <property type="evidence" value="ECO:0007669"/>
    <property type="project" value="UniProtKB-KW"/>
</dbReference>
<dbReference type="Pfam" id="PF02223">
    <property type="entry name" value="Thymidylate_kin"/>
    <property type="match status" value="1"/>
</dbReference>
<keyword evidence="2" id="KW-0547">Nucleotide-binding</keyword>
<dbReference type="GO" id="GO:0006233">
    <property type="term" value="P:dTDP biosynthetic process"/>
    <property type="evidence" value="ECO:0007669"/>
    <property type="project" value="TreeGrafter"/>
</dbReference>
<keyword evidence="5" id="KW-0808">Transferase</keyword>
<keyword evidence="3" id="KW-0067">ATP-binding</keyword>
<evidence type="ECO:0000313" key="6">
    <source>
        <dbReference type="Proteomes" id="UP000230658"/>
    </source>
</evidence>
<evidence type="ECO:0000259" key="4">
    <source>
        <dbReference type="Pfam" id="PF02223"/>
    </source>
</evidence>